<proteinExistence type="predicted"/>
<dbReference type="OrthoDB" id="9764953at2"/>
<dbReference type="Pfam" id="PF01738">
    <property type="entry name" value="DLH"/>
    <property type="match status" value="1"/>
</dbReference>
<dbReference type="InterPro" id="IPR002925">
    <property type="entry name" value="Dienelactn_hydro"/>
</dbReference>
<evidence type="ECO:0000313" key="3">
    <source>
        <dbReference type="EMBL" id="PEN14239.1"/>
    </source>
</evidence>
<dbReference type="PANTHER" id="PTHR43037:SF1">
    <property type="entry name" value="BLL1128 PROTEIN"/>
    <property type="match status" value="1"/>
</dbReference>
<evidence type="ECO:0000259" key="2">
    <source>
        <dbReference type="Pfam" id="PF01738"/>
    </source>
</evidence>
<protein>
    <submittedName>
        <fullName evidence="3">Phospholipase</fullName>
    </submittedName>
</protein>
<dbReference type="AlphaFoldDB" id="A0A2A8CZT7"/>
<accession>A0A2A8CZT7</accession>
<dbReference type="RefSeq" id="WP_098074419.1">
    <property type="nucleotide sequence ID" value="NZ_PDEQ01000002.1"/>
</dbReference>
<reference evidence="3 4" key="1">
    <citation type="submission" date="2017-10" db="EMBL/GenBank/DDBJ databases">
        <title>Draft genome of Longibacter Salinarum.</title>
        <authorList>
            <person name="Goh K.M."/>
            <person name="Shamsir M.S."/>
            <person name="Lim S.W."/>
        </authorList>
    </citation>
    <scope>NUCLEOTIDE SEQUENCE [LARGE SCALE GENOMIC DNA]</scope>
    <source>
        <strain evidence="3 4">KCTC 52045</strain>
    </source>
</reference>
<dbReference type="GO" id="GO:0016787">
    <property type="term" value="F:hydrolase activity"/>
    <property type="evidence" value="ECO:0007669"/>
    <property type="project" value="InterPro"/>
</dbReference>
<dbReference type="PANTHER" id="PTHR43037">
    <property type="entry name" value="UNNAMED PRODUCT-RELATED"/>
    <property type="match status" value="1"/>
</dbReference>
<keyword evidence="4" id="KW-1185">Reference proteome</keyword>
<dbReference type="InterPro" id="IPR050955">
    <property type="entry name" value="Plant_Biomass_Hydrol_Est"/>
</dbReference>
<gene>
    <name evidence="3" type="ORF">CRI94_04155</name>
</gene>
<dbReference type="EMBL" id="PDEQ01000002">
    <property type="protein sequence ID" value="PEN14239.1"/>
    <property type="molecule type" value="Genomic_DNA"/>
</dbReference>
<dbReference type="InterPro" id="IPR029058">
    <property type="entry name" value="AB_hydrolase_fold"/>
</dbReference>
<evidence type="ECO:0000313" key="4">
    <source>
        <dbReference type="Proteomes" id="UP000220102"/>
    </source>
</evidence>
<sequence>MAQYSPSNIDARSFLRVVTTEHQGRFLVRFPEGYRTDPSRRWPFLLFLHGAGERGRDLNLVQRHGPLSDSAPDEIPAIIVAPQCDLEDWWNAAALEALVESCLERYRVDEARMALTGISMGGSAAWELAARTPERWTAVAPICGRADPLRAPSLVDVPVWAFHGAQDTVIPAEQSKTMVDAIRSVDGEAKLTIDPDAAHEVWTDVYRGTEIYDWLLKPRD</sequence>
<dbReference type="Gene3D" id="3.40.50.1820">
    <property type="entry name" value="alpha/beta hydrolase"/>
    <property type="match status" value="1"/>
</dbReference>
<dbReference type="Proteomes" id="UP000220102">
    <property type="component" value="Unassembled WGS sequence"/>
</dbReference>
<feature type="domain" description="Dienelactone hydrolase" evidence="2">
    <location>
        <begin position="94"/>
        <end position="199"/>
    </location>
</feature>
<organism evidence="3 4">
    <name type="scientific">Longibacter salinarum</name>
    <dbReference type="NCBI Taxonomy" id="1850348"/>
    <lineage>
        <taxon>Bacteria</taxon>
        <taxon>Pseudomonadati</taxon>
        <taxon>Rhodothermota</taxon>
        <taxon>Rhodothermia</taxon>
        <taxon>Rhodothermales</taxon>
        <taxon>Salisaetaceae</taxon>
        <taxon>Longibacter</taxon>
    </lineage>
</organism>
<dbReference type="SUPFAM" id="SSF53474">
    <property type="entry name" value="alpha/beta-Hydrolases"/>
    <property type="match status" value="1"/>
</dbReference>
<comment type="caution">
    <text evidence="3">The sequence shown here is derived from an EMBL/GenBank/DDBJ whole genome shotgun (WGS) entry which is preliminary data.</text>
</comment>
<evidence type="ECO:0000256" key="1">
    <source>
        <dbReference type="ARBA" id="ARBA00022729"/>
    </source>
</evidence>
<keyword evidence="1" id="KW-0732">Signal</keyword>
<name>A0A2A8CZT7_9BACT</name>